<dbReference type="InterPro" id="IPR050391">
    <property type="entry name" value="Mito_Metabolite_Transporter"/>
</dbReference>
<dbReference type="OMA" id="KGFIPYW"/>
<gene>
    <name evidence="10" type="ORF">KFE25_010358</name>
</gene>
<comment type="caution">
    <text evidence="10">The sequence shown here is derived from an EMBL/GenBank/DDBJ whole genome shotgun (WGS) entry which is preliminary data.</text>
</comment>
<evidence type="ECO:0000256" key="3">
    <source>
        <dbReference type="ARBA" id="ARBA00022448"/>
    </source>
</evidence>
<dbReference type="OrthoDB" id="756301at2759"/>
<evidence type="ECO:0000256" key="6">
    <source>
        <dbReference type="ARBA" id="ARBA00022989"/>
    </source>
</evidence>
<reference evidence="10" key="1">
    <citation type="submission" date="2021-05" db="EMBL/GenBank/DDBJ databases">
        <title>The genome of the haptophyte Pavlova lutheri (Diacronema luteri, Pavlovales) - a model for lipid biosynthesis in eukaryotic algae.</title>
        <authorList>
            <person name="Hulatt C.J."/>
            <person name="Posewitz M.C."/>
        </authorList>
    </citation>
    <scope>NUCLEOTIDE SEQUENCE</scope>
    <source>
        <strain evidence="10">NIVA-4/92</strain>
    </source>
</reference>
<dbReference type="InterPro" id="IPR018108">
    <property type="entry name" value="MCP_transmembrane"/>
</dbReference>
<keyword evidence="3 9" id="KW-0813">Transport</keyword>
<dbReference type="AlphaFoldDB" id="A0A8J6CCI8"/>
<proteinExistence type="inferred from homology"/>
<evidence type="ECO:0000256" key="9">
    <source>
        <dbReference type="RuleBase" id="RU000488"/>
    </source>
</evidence>
<evidence type="ECO:0000256" key="4">
    <source>
        <dbReference type="ARBA" id="ARBA00022692"/>
    </source>
</evidence>
<evidence type="ECO:0008006" key="12">
    <source>
        <dbReference type="Google" id="ProtNLM"/>
    </source>
</evidence>
<feature type="repeat" description="Solcar" evidence="8">
    <location>
        <begin position="119"/>
        <end position="213"/>
    </location>
</feature>
<dbReference type="SUPFAM" id="SSF103506">
    <property type="entry name" value="Mitochondrial carrier"/>
    <property type="match status" value="1"/>
</dbReference>
<feature type="repeat" description="Solcar" evidence="8">
    <location>
        <begin position="1"/>
        <end position="79"/>
    </location>
</feature>
<dbReference type="GO" id="GO:0016020">
    <property type="term" value="C:membrane"/>
    <property type="evidence" value="ECO:0007669"/>
    <property type="project" value="UniProtKB-SubCell"/>
</dbReference>
<evidence type="ECO:0000313" key="10">
    <source>
        <dbReference type="EMBL" id="KAG8462533.1"/>
    </source>
</evidence>
<accession>A0A8J6CCI8</accession>
<keyword evidence="11" id="KW-1185">Reference proteome</keyword>
<comment type="similarity">
    <text evidence="2 9">Belongs to the mitochondrial carrier (TC 2.A.29) family.</text>
</comment>
<evidence type="ECO:0000256" key="1">
    <source>
        <dbReference type="ARBA" id="ARBA00004141"/>
    </source>
</evidence>
<evidence type="ECO:0000313" key="11">
    <source>
        <dbReference type="Proteomes" id="UP000751190"/>
    </source>
</evidence>
<sequence length="321" mass="34320">MVAEGATYPLDFTKTRLQLHGEAGFPSGGPKLSSLTGMMTHIVKTEGVTGLYSGFSPALARHIPYTGFRAIGYEVSAPAPCAASRRVGGPLPASSQRALSPVVRQHIRRFFCGNDSLEAPFFAKAAAAMVAGGTGQAIAAPLDLIKVRMQGDGRLVAAKKLAKPRYSGLVDALVTIARREGPLGFYAGCAPAVQRACLVNMGELTTYDSAKNAIVENVGFARDDMRCHLLAATCSGFVASLFSTPADVAKSRIMNQKARPYGGELQYAGLVDCWATTVKREGVLALYKGFLPGWIRLAPWQLIFWVTYERLRILAGVGSFK</sequence>
<dbReference type="Proteomes" id="UP000751190">
    <property type="component" value="Unassembled WGS sequence"/>
</dbReference>
<evidence type="ECO:0000256" key="7">
    <source>
        <dbReference type="ARBA" id="ARBA00023136"/>
    </source>
</evidence>
<dbReference type="EMBL" id="JAGTXO010000020">
    <property type="protein sequence ID" value="KAG8462533.1"/>
    <property type="molecule type" value="Genomic_DNA"/>
</dbReference>
<dbReference type="Gene3D" id="1.50.40.10">
    <property type="entry name" value="Mitochondrial carrier domain"/>
    <property type="match status" value="1"/>
</dbReference>
<feature type="repeat" description="Solcar" evidence="8">
    <location>
        <begin position="223"/>
        <end position="314"/>
    </location>
</feature>
<evidence type="ECO:0000256" key="5">
    <source>
        <dbReference type="ARBA" id="ARBA00022737"/>
    </source>
</evidence>
<dbReference type="Pfam" id="PF00153">
    <property type="entry name" value="Mito_carr"/>
    <property type="match status" value="3"/>
</dbReference>
<keyword evidence="6" id="KW-1133">Transmembrane helix</keyword>
<organism evidence="10 11">
    <name type="scientific">Diacronema lutheri</name>
    <name type="common">Unicellular marine alga</name>
    <name type="synonym">Monochrysis lutheri</name>
    <dbReference type="NCBI Taxonomy" id="2081491"/>
    <lineage>
        <taxon>Eukaryota</taxon>
        <taxon>Haptista</taxon>
        <taxon>Haptophyta</taxon>
        <taxon>Pavlovophyceae</taxon>
        <taxon>Pavlovales</taxon>
        <taxon>Pavlovaceae</taxon>
        <taxon>Diacronema</taxon>
    </lineage>
</organism>
<comment type="subcellular location">
    <subcellularLocation>
        <location evidence="1">Membrane</location>
        <topology evidence="1">Multi-pass membrane protein</topology>
    </subcellularLocation>
</comment>
<dbReference type="PROSITE" id="PS50920">
    <property type="entry name" value="SOLCAR"/>
    <property type="match status" value="3"/>
</dbReference>
<dbReference type="PANTHER" id="PTHR45618">
    <property type="entry name" value="MITOCHONDRIAL DICARBOXYLATE CARRIER-RELATED"/>
    <property type="match status" value="1"/>
</dbReference>
<evidence type="ECO:0000256" key="2">
    <source>
        <dbReference type="ARBA" id="ARBA00006375"/>
    </source>
</evidence>
<protein>
    <recommendedName>
        <fullName evidence="12">Mitochondrial uncoupling protein 4</fullName>
    </recommendedName>
</protein>
<dbReference type="InterPro" id="IPR023395">
    <property type="entry name" value="MCP_dom_sf"/>
</dbReference>
<keyword evidence="4 8" id="KW-0812">Transmembrane</keyword>
<keyword evidence="7 8" id="KW-0472">Membrane</keyword>
<evidence type="ECO:0000256" key="8">
    <source>
        <dbReference type="PROSITE-ProRule" id="PRU00282"/>
    </source>
</evidence>
<keyword evidence="5" id="KW-0677">Repeat</keyword>
<name>A0A8J6CCI8_DIALT</name>